<organism evidence="1 2">
    <name type="scientific">Pelecanus crispus</name>
    <name type="common">Dalmatian pelican</name>
    <dbReference type="NCBI Taxonomy" id="36300"/>
    <lineage>
        <taxon>Eukaryota</taxon>
        <taxon>Metazoa</taxon>
        <taxon>Chordata</taxon>
        <taxon>Craniata</taxon>
        <taxon>Vertebrata</taxon>
        <taxon>Euteleostomi</taxon>
        <taxon>Archelosauria</taxon>
        <taxon>Archosauria</taxon>
        <taxon>Dinosauria</taxon>
        <taxon>Saurischia</taxon>
        <taxon>Theropoda</taxon>
        <taxon>Coelurosauria</taxon>
        <taxon>Aves</taxon>
        <taxon>Neognathae</taxon>
        <taxon>Neoaves</taxon>
        <taxon>Aequornithes</taxon>
        <taxon>Pelecaniformes</taxon>
        <taxon>Pelecanidae</taxon>
        <taxon>Pelecanus</taxon>
    </lineage>
</organism>
<keyword evidence="2" id="KW-1185">Reference proteome</keyword>
<accession>A0A091SPV3</accession>
<evidence type="ECO:0000313" key="2">
    <source>
        <dbReference type="Proteomes" id="UP000054150"/>
    </source>
</evidence>
<reference evidence="1 2" key="1">
    <citation type="submission" date="2014-04" db="EMBL/GenBank/DDBJ databases">
        <title>Genome evolution of avian class.</title>
        <authorList>
            <person name="Zhang G."/>
            <person name="Li C."/>
        </authorList>
    </citation>
    <scope>NUCLEOTIDE SEQUENCE [LARGE SCALE GENOMIC DNA]</scope>
    <source>
        <strain evidence="1">BGI_N334</strain>
    </source>
</reference>
<feature type="non-terminal residue" evidence="1">
    <location>
        <position position="38"/>
    </location>
</feature>
<name>A0A091SPV3_PELCR</name>
<dbReference type="EMBL" id="KK481916">
    <property type="protein sequence ID" value="KFQ60747.1"/>
    <property type="molecule type" value="Genomic_DNA"/>
</dbReference>
<sequence length="38" mass="4011">MARGTCFPAPVSQKKLVKESSPPPMVLSLGICPSGWLP</sequence>
<dbReference type="Proteomes" id="UP000054150">
    <property type="component" value="Unassembled WGS sequence"/>
</dbReference>
<dbReference type="AlphaFoldDB" id="A0A091SPV3"/>
<gene>
    <name evidence="1" type="ORF">N334_07913</name>
</gene>
<proteinExistence type="predicted"/>
<protein>
    <submittedName>
        <fullName evidence="1">Uncharacterized protein</fullName>
    </submittedName>
</protein>
<evidence type="ECO:0000313" key="1">
    <source>
        <dbReference type="EMBL" id="KFQ60747.1"/>
    </source>
</evidence>